<dbReference type="GO" id="GO:0003700">
    <property type="term" value="F:DNA-binding transcription factor activity"/>
    <property type="evidence" value="ECO:0007669"/>
    <property type="project" value="InterPro"/>
</dbReference>
<feature type="domain" description="HTH marR-type" evidence="8">
    <location>
        <begin position="4"/>
        <end position="150"/>
    </location>
</feature>
<evidence type="ECO:0000256" key="4">
    <source>
        <dbReference type="ARBA" id="ARBA00023163"/>
    </source>
</evidence>
<evidence type="ECO:0000256" key="1">
    <source>
        <dbReference type="ARBA" id="ARBA00004496"/>
    </source>
</evidence>
<dbReference type="PROSITE" id="PS50995">
    <property type="entry name" value="HTH_MARR_2"/>
    <property type="match status" value="1"/>
</dbReference>
<dbReference type="Pfam" id="PF22381">
    <property type="entry name" value="Staph_reg_Sar_Rot"/>
    <property type="match status" value="1"/>
</dbReference>
<evidence type="ECO:0000256" key="7">
    <source>
        <dbReference type="ARBA" id="ARBA00047207"/>
    </source>
</evidence>
<dbReference type="EMBL" id="LR130778">
    <property type="protein sequence ID" value="VDN47693.1"/>
    <property type="molecule type" value="Genomic_DNA"/>
</dbReference>
<dbReference type="AlphaFoldDB" id="A0A3P7PBZ5"/>
<keyword evidence="2" id="KW-0805">Transcription regulation</keyword>
<keyword evidence="3" id="KW-0238">DNA-binding</keyword>
<dbReference type="KEGG" id="cbar:PATL70BA_1800"/>
<dbReference type="RefSeq" id="WP_243115885.1">
    <property type="nucleotide sequence ID" value="NZ_LR130778.1"/>
</dbReference>
<comment type="similarity">
    <text evidence="5">Belongs to the SarZ family.</text>
</comment>
<dbReference type="InterPro" id="IPR036390">
    <property type="entry name" value="WH_DNA-bd_sf"/>
</dbReference>
<reference evidence="9 10" key="1">
    <citation type="submission" date="2018-09" db="EMBL/GenBank/DDBJ databases">
        <authorList>
            <person name="Postec A."/>
        </authorList>
    </citation>
    <scope>NUCLEOTIDE SEQUENCE [LARGE SCALE GENOMIC DNA]</scope>
    <source>
        <strain evidence="9">70B-A</strain>
    </source>
</reference>
<evidence type="ECO:0000313" key="9">
    <source>
        <dbReference type="EMBL" id="VDN47693.1"/>
    </source>
</evidence>
<dbReference type="InterPro" id="IPR036388">
    <property type="entry name" value="WH-like_DNA-bd_sf"/>
</dbReference>
<dbReference type="Proteomes" id="UP000279029">
    <property type="component" value="Chromosome"/>
</dbReference>
<comment type="subcellular location">
    <subcellularLocation>
        <location evidence="1">Cytoplasm</location>
    </subcellularLocation>
</comment>
<evidence type="ECO:0000256" key="3">
    <source>
        <dbReference type="ARBA" id="ARBA00023125"/>
    </source>
</evidence>
<evidence type="ECO:0000256" key="5">
    <source>
        <dbReference type="ARBA" id="ARBA00046337"/>
    </source>
</evidence>
<dbReference type="SMART" id="SM00347">
    <property type="entry name" value="HTH_MARR"/>
    <property type="match status" value="1"/>
</dbReference>
<dbReference type="InterPro" id="IPR055166">
    <property type="entry name" value="Transc_reg_Sar_Rot_HTH"/>
</dbReference>
<proteinExistence type="inferred from homology"/>
<sequence length="158" mass="17967">MIIKVKLVSALNEAYDALNDLLVKLFNNILTYEEKALITDDFKDISLNDMHVIEMIGLSQKKNMSSIAKSLEVTVGTLTIAINNLVKKGYVKRMRSAKDRRVVLVSLTEKGMHAYKHHEVFHDEMIKAIMKRLEGEQLDVLVKALNSVQEFFSANKES</sequence>
<dbReference type="Gene3D" id="1.10.10.10">
    <property type="entry name" value="Winged helix-like DNA-binding domain superfamily/Winged helix DNA-binding domain"/>
    <property type="match status" value="1"/>
</dbReference>
<dbReference type="SUPFAM" id="SSF46785">
    <property type="entry name" value="Winged helix' DNA-binding domain"/>
    <property type="match status" value="1"/>
</dbReference>
<protein>
    <recommendedName>
        <fullName evidence="6">HTH-type transcriptional regulator SarZ</fullName>
    </recommendedName>
    <alternativeName>
        <fullName evidence="7">Staphylococcal accessory regulator Z</fullName>
    </alternativeName>
</protein>
<dbReference type="PRINTS" id="PR00598">
    <property type="entry name" value="HTHMARR"/>
</dbReference>
<dbReference type="InterPro" id="IPR000835">
    <property type="entry name" value="HTH_MarR-typ"/>
</dbReference>
<gene>
    <name evidence="9" type="ORF">PATL70BA_1800</name>
</gene>
<dbReference type="GO" id="GO:0005737">
    <property type="term" value="C:cytoplasm"/>
    <property type="evidence" value="ECO:0007669"/>
    <property type="project" value="UniProtKB-SubCell"/>
</dbReference>
<name>A0A3P7PBZ5_9FIRM</name>
<keyword evidence="10" id="KW-1185">Reference proteome</keyword>
<keyword evidence="4" id="KW-0804">Transcription</keyword>
<evidence type="ECO:0000256" key="6">
    <source>
        <dbReference type="ARBA" id="ARBA00047188"/>
    </source>
</evidence>
<evidence type="ECO:0000256" key="2">
    <source>
        <dbReference type="ARBA" id="ARBA00023015"/>
    </source>
</evidence>
<accession>A0A3P7PBZ5</accession>
<organism evidence="9 10">
    <name type="scientific">Petrocella atlantisensis</name>
    <dbReference type="NCBI Taxonomy" id="2173034"/>
    <lineage>
        <taxon>Bacteria</taxon>
        <taxon>Bacillati</taxon>
        <taxon>Bacillota</taxon>
        <taxon>Clostridia</taxon>
        <taxon>Lachnospirales</taxon>
        <taxon>Vallitaleaceae</taxon>
        <taxon>Petrocella</taxon>
    </lineage>
</organism>
<evidence type="ECO:0000259" key="8">
    <source>
        <dbReference type="PROSITE" id="PS50995"/>
    </source>
</evidence>
<dbReference type="PANTHER" id="PTHR42756">
    <property type="entry name" value="TRANSCRIPTIONAL REGULATOR, MARR"/>
    <property type="match status" value="1"/>
</dbReference>
<dbReference type="PANTHER" id="PTHR42756:SF1">
    <property type="entry name" value="TRANSCRIPTIONAL REPRESSOR OF EMRAB OPERON"/>
    <property type="match status" value="1"/>
</dbReference>
<dbReference type="GO" id="GO:0003677">
    <property type="term" value="F:DNA binding"/>
    <property type="evidence" value="ECO:0007669"/>
    <property type="project" value="UniProtKB-KW"/>
</dbReference>
<evidence type="ECO:0000313" key="10">
    <source>
        <dbReference type="Proteomes" id="UP000279029"/>
    </source>
</evidence>